<dbReference type="Gene3D" id="6.10.340.10">
    <property type="match status" value="1"/>
</dbReference>
<evidence type="ECO:0000256" key="4">
    <source>
        <dbReference type="ARBA" id="ARBA00022475"/>
    </source>
</evidence>
<evidence type="ECO:0000256" key="6">
    <source>
        <dbReference type="ARBA" id="ARBA00022679"/>
    </source>
</evidence>
<dbReference type="InterPro" id="IPR036890">
    <property type="entry name" value="HATPase_C_sf"/>
</dbReference>
<dbReference type="RefSeq" id="WP_188660671.1">
    <property type="nucleotide sequence ID" value="NZ_BMHV01000002.1"/>
</dbReference>
<dbReference type="Gene3D" id="3.30.450.20">
    <property type="entry name" value="PAS domain"/>
    <property type="match status" value="1"/>
</dbReference>
<dbReference type="SUPFAM" id="SSF103190">
    <property type="entry name" value="Sensory domain-like"/>
    <property type="match status" value="1"/>
</dbReference>
<evidence type="ECO:0000256" key="5">
    <source>
        <dbReference type="ARBA" id="ARBA00022553"/>
    </source>
</evidence>
<gene>
    <name evidence="14" type="ORF">GCM10011332_03750</name>
</gene>
<dbReference type="EMBL" id="BMHV01000002">
    <property type="protein sequence ID" value="GGF53653.1"/>
    <property type="molecule type" value="Genomic_DNA"/>
</dbReference>
<keyword evidence="6" id="KW-0808">Transferase</keyword>
<feature type="domain" description="Histidine kinase" evidence="12">
    <location>
        <begin position="620"/>
        <end position="840"/>
    </location>
</feature>
<keyword evidence="9 11" id="KW-1133">Transmembrane helix</keyword>
<dbReference type="SMART" id="SM00304">
    <property type="entry name" value="HAMP"/>
    <property type="match status" value="1"/>
</dbReference>
<feature type="domain" description="HAMP" evidence="13">
    <location>
        <begin position="546"/>
        <end position="598"/>
    </location>
</feature>
<feature type="transmembrane region" description="Helical" evidence="11">
    <location>
        <begin position="12"/>
        <end position="32"/>
    </location>
</feature>
<dbReference type="GO" id="GO:0000155">
    <property type="term" value="F:phosphorelay sensor kinase activity"/>
    <property type="evidence" value="ECO:0007669"/>
    <property type="project" value="InterPro"/>
</dbReference>
<dbReference type="InterPro" id="IPR004358">
    <property type="entry name" value="Sig_transdc_His_kin-like_C"/>
</dbReference>
<evidence type="ECO:0000313" key="14">
    <source>
        <dbReference type="EMBL" id="GGF53653.1"/>
    </source>
</evidence>
<evidence type="ECO:0000256" key="8">
    <source>
        <dbReference type="ARBA" id="ARBA00022777"/>
    </source>
</evidence>
<proteinExistence type="predicted"/>
<reference evidence="14" key="1">
    <citation type="journal article" date="2014" name="Int. J. Syst. Evol. Microbiol.">
        <title>Complete genome sequence of Corynebacterium casei LMG S-19264T (=DSM 44701T), isolated from a smear-ripened cheese.</title>
        <authorList>
            <consortium name="US DOE Joint Genome Institute (JGI-PGF)"/>
            <person name="Walter F."/>
            <person name="Albersmeier A."/>
            <person name="Kalinowski J."/>
            <person name="Ruckert C."/>
        </authorList>
    </citation>
    <scope>NUCLEOTIDE SEQUENCE</scope>
    <source>
        <strain evidence="14">CGMCC 1.15254</strain>
    </source>
</reference>
<dbReference type="AlphaFoldDB" id="A0A917BP15"/>
<keyword evidence="7 11" id="KW-0812">Transmembrane</keyword>
<dbReference type="PRINTS" id="PR00344">
    <property type="entry name" value="BCTRLSENSOR"/>
</dbReference>
<dbReference type="SMART" id="SM00387">
    <property type="entry name" value="HATPase_c"/>
    <property type="match status" value="1"/>
</dbReference>
<keyword evidence="15" id="KW-1185">Reference proteome</keyword>
<dbReference type="PROSITE" id="PS50885">
    <property type="entry name" value="HAMP"/>
    <property type="match status" value="1"/>
</dbReference>
<dbReference type="InterPro" id="IPR003594">
    <property type="entry name" value="HATPase_dom"/>
</dbReference>
<dbReference type="InterPro" id="IPR005467">
    <property type="entry name" value="His_kinase_dom"/>
</dbReference>
<dbReference type="Gene3D" id="1.10.287.130">
    <property type="match status" value="1"/>
</dbReference>
<evidence type="ECO:0000256" key="10">
    <source>
        <dbReference type="SAM" id="Coils"/>
    </source>
</evidence>
<dbReference type="Pfam" id="PF02518">
    <property type="entry name" value="HATPase_c"/>
    <property type="match status" value="1"/>
</dbReference>
<dbReference type="CDD" id="cd00082">
    <property type="entry name" value="HisKA"/>
    <property type="match status" value="1"/>
</dbReference>
<dbReference type="Proteomes" id="UP000632498">
    <property type="component" value="Unassembled WGS sequence"/>
</dbReference>
<dbReference type="InterPro" id="IPR003660">
    <property type="entry name" value="HAMP_dom"/>
</dbReference>
<dbReference type="CDD" id="cd06225">
    <property type="entry name" value="HAMP"/>
    <property type="match status" value="1"/>
</dbReference>
<comment type="catalytic activity">
    <reaction evidence="1">
        <text>ATP + protein L-histidine = ADP + protein N-phospho-L-histidine.</text>
        <dbReference type="EC" id="2.7.13.3"/>
    </reaction>
</comment>
<dbReference type="Gene3D" id="3.30.565.10">
    <property type="entry name" value="Histidine kinase-like ATPase, C-terminal domain"/>
    <property type="match status" value="1"/>
</dbReference>
<dbReference type="PANTHER" id="PTHR43047">
    <property type="entry name" value="TWO-COMPONENT HISTIDINE PROTEIN KINASE"/>
    <property type="match status" value="1"/>
</dbReference>
<comment type="subcellular location">
    <subcellularLocation>
        <location evidence="2">Cell membrane</location>
        <topology evidence="2">Multi-pass membrane protein</topology>
    </subcellularLocation>
</comment>
<evidence type="ECO:0000313" key="15">
    <source>
        <dbReference type="Proteomes" id="UP000632498"/>
    </source>
</evidence>
<keyword evidence="4" id="KW-1003">Cell membrane</keyword>
<evidence type="ECO:0000259" key="13">
    <source>
        <dbReference type="PROSITE" id="PS50885"/>
    </source>
</evidence>
<dbReference type="SMART" id="SM00388">
    <property type="entry name" value="HisKA"/>
    <property type="match status" value="1"/>
</dbReference>
<keyword evidence="8" id="KW-0418">Kinase</keyword>
<evidence type="ECO:0000256" key="1">
    <source>
        <dbReference type="ARBA" id="ARBA00000085"/>
    </source>
</evidence>
<evidence type="ECO:0000256" key="2">
    <source>
        <dbReference type="ARBA" id="ARBA00004651"/>
    </source>
</evidence>
<dbReference type="GO" id="GO:0009927">
    <property type="term" value="F:histidine phosphotransfer kinase activity"/>
    <property type="evidence" value="ECO:0007669"/>
    <property type="project" value="TreeGrafter"/>
</dbReference>
<evidence type="ECO:0000256" key="7">
    <source>
        <dbReference type="ARBA" id="ARBA00022692"/>
    </source>
</evidence>
<feature type="coiled-coil region" evidence="10">
    <location>
        <begin position="579"/>
        <end position="606"/>
    </location>
</feature>
<organism evidence="14 15">
    <name type="scientific">Terasakiella brassicae</name>
    <dbReference type="NCBI Taxonomy" id="1634917"/>
    <lineage>
        <taxon>Bacteria</taxon>
        <taxon>Pseudomonadati</taxon>
        <taxon>Pseudomonadota</taxon>
        <taxon>Alphaproteobacteria</taxon>
        <taxon>Rhodospirillales</taxon>
        <taxon>Terasakiellaceae</taxon>
        <taxon>Terasakiella</taxon>
    </lineage>
</organism>
<feature type="transmembrane region" description="Helical" evidence="11">
    <location>
        <begin position="526"/>
        <end position="550"/>
    </location>
</feature>
<dbReference type="Pfam" id="PF00512">
    <property type="entry name" value="HisKA"/>
    <property type="match status" value="1"/>
</dbReference>
<dbReference type="GO" id="GO:0005886">
    <property type="term" value="C:plasma membrane"/>
    <property type="evidence" value="ECO:0007669"/>
    <property type="project" value="UniProtKB-SubCell"/>
</dbReference>
<dbReference type="Pfam" id="PF00672">
    <property type="entry name" value="HAMP"/>
    <property type="match status" value="1"/>
</dbReference>
<dbReference type="SUPFAM" id="SSF158472">
    <property type="entry name" value="HAMP domain-like"/>
    <property type="match status" value="1"/>
</dbReference>
<evidence type="ECO:0000259" key="12">
    <source>
        <dbReference type="PROSITE" id="PS50109"/>
    </source>
</evidence>
<dbReference type="SUPFAM" id="SSF47384">
    <property type="entry name" value="Homodimeric domain of signal transducing histidine kinase"/>
    <property type="match status" value="1"/>
</dbReference>
<dbReference type="FunFam" id="3.30.565.10:FF:000006">
    <property type="entry name" value="Sensor histidine kinase WalK"/>
    <property type="match status" value="1"/>
</dbReference>
<dbReference type="EC" id="2.7.13.3" evidence="3"/>
<sequence length="843" mass="93915">MSLGIRGKLISIFLVIKIIPLVLLGGVAWEAIQSFGESAIEQSQSISTEMRKTVEGAGELAVADTVRALDTKAREAIERLTTDTALSVARFLYDRDSEVLFAANLNPDENTYREFLNNRTRNLTTHQPWILDPETDHWRPANPNDDEKAIRSAKIEKNAKDFHSRASNGPHWTQRAPLYLEMTFIGLDGQEIVKVTNGDLLNTSKTNVSNRQNTFLKAETYFNKLSELKAGEIYVSDVIGAYVPSKVIGPYTKASTEKAGIPFQPETSAYAGKENPLGKRFRAIVRWITPVMREGRKVGYVSLALDHAHIMEFSDHIVPTEERYSDISDASSGNYAFMWDHKGRNISHPRDYFIVGYAPETGEQATPWLSQDLYDDWQASGKSFTDFKKTAPQFHKPGESRPSLDLIKQGNVSLDCRYLNFAPQCAGWWNLTEEGGSGSFVIFWSKLWKLTTAAAIPYYTGQYGETKRGFGFVTIGANVDEFHRAANETKASLDKLIDAQDAKTRAQEKRLLDHLRDSIAQTATELTVYTAIMVIIVVIIAIWMASVLSARITKLIGSLRKIQDGDLSVRATVDSRDEMGELANSVNNMTQSLQALLEENKLALERAEMSNKAKSDFLASMSHELRTPLNAIIGFSDVMKNQIYGPIQPATYAHYADDIHNSGQHLLTLINDVLDVARIGSGEFDINEADFNLPRALQDSLRMLHPIIEQKDLKTHYEAAPLPLIYGDERRIKQVFLNILSNAAKFTHDGGHISISTAINNVGDIEIRIKDSGIGMTNEEIEIALTPFAQVQSSLARQYEGTGLGLPLAHNLIEIHNGTLNIESEPGNGTEIIITLPKDRIRT</sequence>
<evidence type="ECO:0000256" key="9">
    <source>
        <dbReference type="ARBA" id="ARBA00022989"/>
    </source>
</evidence>
<dbReference type="InterPro" id="IPR036097">
    <property type="entry name" value="HisK_dim/P_sf"/>
</dbReference>
<name>A0A917BP15_9PROT</name>
<protein>
    <recommendedName>
        <fullName evidence="3">histidine kinase</fullName>
        <ecNumber evidence="3">2.7.13.3</ecNumber>
    </recommendedName>
</protein>
<evidence type="ECO:0000256" key="3">
    <source>
        <dbReference type="ARBA" id="ARBA00012438"/>
    </source>
</evidence>
<keyword evidence="10" id="KW-0175">Coiled coil</keyword>
<reference evidence="14" key="2">
    <citation type="submission" date="2020-09" db="EMBL/GenBank/DDBJ databases">
        <authorList>
            <person name="Sun Q."/>
            <person name="Zhou Y."/>
        </authorList>
    </citation>
    <scope>NUCLEOTIDE SEQUENCE</scope>
    <source>
        <strain evidence="14">CGMCC 1.15254</strain>
    </source>
</reference>
<dbReference type="SUPFAM" id="SSF55874">
    <property type="entry name" value="ATPase domain of HSP90 chaperone/DNA topoisomerase II/histidine kinase"/>
    <property type="match status" value="1"/>
</dbReference>
<evidence type="ECO:0000256" key="11">
    <source>
        <dbReference type="SAM" id="Phobius"/>
    </source>
</evidence>
<comment type="caution">
    <text evidence="14">The sequence shown here is derived from an EMBL/GenBank/DDBJ whole genome shotgun (WGS) entry which is preliminary data.</text>
</comment>
<keyword evidence="5" id="KW-0597">Phosphoprotein</keyword>
<keyword evidence="11" id="KW-0472">Membrane</keyword>
<dbReference type="PANTHER" id="PTHR43047:SF72">
    <property type="entry name" value="OSMOSENSING HISTIDINE PROTEIN KINASE SLN1"/>
    <property type="match status" value="1"/>
</dbReference>
<dbReference type="InterPro" id="IPR003661">
    <property type="entry name" value="HisK_dim/P_dom"/>
</dbReference>
<accession>A0A917BP15</accession>
<dbReference type="PROSITE" id="PS50109">
    <property type="entry name" value="HIS_KIN"/>
    <property type="match status" value="1"/>
</dbReference>
<dbReference type="InterPro" id="IPR029151">
    <property type="entry name" value="Sensor-like_sf"/>
</dbReference>